<dbReference type="AlphaFoldDB" id="A0A8J5JDK1"/>
<dbReference type="PIRSF" id="PIRSF036893">
    <property type="entry name" value="Lipocalin_ApoD"/>
    <property type="match status" value="1"/>
</dbReference>
<comment type="subcellular location">
    <subcellularLocation>
        <location evidence="1">Secreted</location>
    </subcellularLocation>
</comment>
<evidence type="ECO:0000256" key="10">
    <source>
        <dbReference type="PIRNR" id="PIRNR036893"/>
    </source>
</evidence>
<keyword evidence="9" id="KW-0325">Glycoprotein</keyword>
<evidence type="ECO:0000256" key="1">
    <source>
        <dbReference type="ARBA" id="ARBA00004613"/>
    </source>
</evidence>
<evidence type="ECO:0000256" key="7">
    <source>
        <dbReference type="ARBA" id="ARBA00023121"/>
    </source>
</evidence>
<keyword evidence="7" id="KW-0446">Lipid-binding</keyword>
<keyword evidence="6 10" id="KW-0732">Signal</keyword>
<evidence type="ECO:0000256" key="5">
    <source>
        <dbReference type="ARBA" id="ARBA00022525"/>
    </source>
</evidence>
<evidence type="ECO:0000256" key="8">
    <source>
        <dbReference type="ARBA" id="ARBA00023157"/>
    </source>
</evidence>
<dbReference type="GO" id="GO:0005737">
    <property type="term" value="C:cytoplasm"/>
    <property type="evidence" value="ECO:0007669"/>
    <property type="project" value="TreeGrafter"/>
</dbReference>
<dbReference type="GO" id="GO:0006629">
    <property type="term" value="P:lipid metabolic process"/>
    <property type="evidence" value="ECO:0007669"/>
    <property type="project" value="TreeGrafter"/>
</dbReference>
<comment type="similarity">
    <text evidence="2 10">Belongs to the calycin superfamily. Lipocalin family.</text>
</comment>
<keyword evidence="5" id="KW-0964">Secreted</keyword>
<reference evidence="12" key="1">
    <citation type="journal article" date="2021" name="Sci. Adv.">
        <title>The American lobster genome reveals insights on longevity, neural, and immune adaptations.</title>
        <authorList>
            <person name="Polinski J.M."/>
            <person name="Zimin A.V."/>
            <person name="Clark K.F."/>
            <person name="Kohn A.B."/>
            <person name="Sadowski N."/>
            <person name="Timp W."/>
            <person name="Ptitsyn A."/>
            <person name="Khanna P."/>
            <person name="Romanova D.Y."/>
            <person name="Williams P."/>
            <person name="Greenwood S.J."/>
            <person name="Moroz L.L."/>
            <person name="Walt D.R."/>
            <person name="Bodnar A.G."/>
        </authorList>
    </citation>
    <scope>NUCLEOTIDE SEQUENCE</scope>
    <source>
        <strain evidence="12">GMGI-L3</strain>
    </source>
</reference>
<feature type="signal peptide" evidence="10">
    <location>
        <begin position="1"/>
        <end position="18"/>
    </location>
</feature>
<keyword evidence="8" id="KW-1015">Disulfide bond</keyword>
<dbReference type="EMBL" id="JAHLQT010040257">
    <property type="protein sequence ID" value="KAG7155910.1"/>
    <property type="molecule type" value="Genomic_DNA"/>
</dbReference>
<comment type="caution">
    <text evidence="12">The sequence shown here is derived from an EMBL/GenBank/DDBJ whole genome shotgun (WGS) entry which is preliminary data.</text>
</comment>
<keyword evidence="4" id="KW-0813">Transport</keyword>
<feature type="domain" description="Lipocalin/cytosolic fatty-acid binding" evidence="11">
    <location>
        <begin position="36"/>
        <end position="191"/>
    </location>
</feature>
<accession>A0A8J5JDK1</accession>
<evidence type="ECO:0000256" key="9">
    <source>
        <dbReference type="ARBA" id="ARBA00023180"/>
    </source>
</evidence>
<evidence type="ECO:0000256" key="4">
    <source>
        <dbReference type="ARBA" id="ARBA00022448"/>
    </source>
</evidence>
<dbReference type="GO" id="GO:0000302">
    <property type="term" value="P:response to reactive oxygen species"/>
    <property type="evidence" value="ECO:0007669"/>
    <property type="project" value="TreeGrafter"/>
</dbReference>
<organism evidence="12 13">
    <name type="scientific">Homarus americanus</name>
    <name type="common">American lobster</name>
    <dbReference type="NCBI Taxonomy" id="6706"/>
    <lineage>
        <taxon>Eukaryota</taxon>
        <taxon>Metazoa</taxon>
        <taxon>Ecdysozoa</taxon>
        <taxon>Arthropoda</taxon>
        <taxon>Crustacea</taxon>
        <taxon>Multicrustacea</taxon>
        <taxon>Malacostraca</taxon>
        <taxon>Eumalacostraca</taxon>
        <taxon>Eucarida</taxon>
        <taxon>Decapoda</taxon>
        <taxon>Pleocyemata</taxon>
        <taxon>Astacidea</taxon>
        <taxon>Nephropoidea</taxon>
        <taxon>Nephropidae</taxon>
        <taxon>Homarus</taxon>
    </lineage>
</organism>
<dbReference type="GO" id="GO:0008289">
    <property type="term" value="F:lipid binding"/>
    <property type="evidence" value="ECO:0007669"/>
    <property type="project" value="UniProtKB-KW"/>
</dbReference>
<evidence type="ECO:0000259" key="11">
    <source>
        <dbReference type="Pfam" id="PF08212"/>
    </source>
</evidence>
<dbReference type="Proteomes" id="UP000747542">
    <property type="component" value="Unassembled WGS sequence"/>
</dbReference>
<evidence type="ECO:0000256" key="6">
    <source>
        <dbReference type="ARBA" id="ARBA00022729"/>
    </source>
</evidence>
<dbReference type="InterPro" id="IPR022271">
    <property type="entry name" value="Lipocalin_ApoD"/>
</dbReference>
<keyword evidence="13" id="KW-1185">Reference proteome</keyword>
<dbReference type="PANTHER" id="PTHR10612:SF34">
    <property type="entry name" value="APOLIPOPROTEIN D"/>
    <property type="match status" value="1"/>
</dbReference>
<feature type="chain" id="PRO_5045016697" description="Apolipoprotein D" evidence="10">
    <location>
        <begin position="19"/>
        <end position="195"/>
    </location>
</feature>
<proteinExistence type="inferred from homology"/>
<dbReference type="OrthoDB" id="565904at2759"/>
<gene>
    <name evidence="12" type="primary">Apod-L5</name>
    <name evidence="12" type="ORF">Hamer_G012047</name>
</gene>
<sequence>MEQVLCILLLMVTSQTAAQLLFAGRCPYQNVVQNFDFSSFAGRWHEIEKYFSFFELGGRCISSKFFLSSPGDTTFGVINKQETVFDNRVTTIRGQAVSVSSTSEAKLSVTFNNVMIPGLTGARSDGNYWVLDTNYSNYAIVWSCEDMGFFHTQLLWILMRNRKPNASAVQRVKDIITSRGLRTSYLQVTDQTNCN</sequence>
<dbReference type="PANTHER" id="PTHR10612">
    <property type="entry name" value="APOLIPOPROTEIN D"/>
    <property type="match status" value="1"/>
</dbReference>
<dbReference type="FunFam" id="2.40.128.20:FF:000003">
    <property type="entry name" value="Apolipoprotein D"/>
    <property type="match status" value="1"/>
</dbReference>
<evidence type="ECO:0000256" key="3">
    <source>
        <dbReference type="ARBA" id="ARBA00019890"/>
    </source>
</evidence>
<evidence type="ECO:0000256" key="2">
    <source>
        <dbReference type="ARBA" id="ARBA00006889"/>
    </source>
</evidence>
<dbReference type="InterPro" id="IPR000566">
    <property type="entry name" value="Lipocln_cytosolic_FA-bd_dom"/>
</dbReference>
<evidence type="ECO:0000313" key="12">
    <source>
        <dbReference type="EMBL" id="KAG7155910.1"/>
    </source>
</evidence>
<name>A0A8J5JDK1_HOMAM</name>
<protein>
    <recommendedName>
        <fullName evidence="3">Apolipoprotein D</fullName>
    </recommendedName>
</protein>
<dbReference type="GO" id="GO:0005576">
    <property type="term" value="C:extracellular region"/>
    <property type="evidence" value="ECO:0007669"/>
    <property type="project" value="UniProtKB-SubCell"/>
</dbReference>
<dbReference type="Pfam" id="PF08212">
    <property type="entry name" value="Lipocalin_2"/>
    <property type="match status" value="1"/>
</dbReference>
<evidence type="ECO:0000313" key="13">
    <source>
        <dbReference type="Proteomes" id="UP000747542"/>
    </source>
</evidence>